<keyword evidence="2" id="KW-1185">Reference proteome</keyword>
<name>A0ABR3XAS3_9PEZI</name>
<dbReference type="Proteomes" id="UP001583177">
    <property type="component" value="Unassembled WGS sequence"/>
</dbReference>
<comment type="caution">
    <text evidence="1">The sequence shown here is derived from an EMBL/GenBank/DDBJ whole genome shotgun (WGS) entry which is preliminary data.</text>
</comment>
<proteinExistence type="predicted"/>
<evidence type="ECO:0000313" key="1">
    <source>
        <dbReference type="EMBL" id="KAL1873040.1"/>
    </source>
</evidence>
<dbReference type="PANTHER" id="PTHR40619:SF3">
    <property type="entry name" value="FUNGAL STAND N-TERMINAL GOODBYE DOMAIN-CONTAINING PROTEIN"/>
    <property type="match status" value="1"/>
</dbReference>
<dbReference type="PANTHER" id="PTHR40619">
    <property type="entry name" value="FUNGAL STAND N-TERMINAL GOODBYE DOMAIN-CONTAINING PROTEIN"/>
    <property type="match status" value="1"/>
</dbReference>
<dbReference type="EMBL" id="JAWRVE010000027">
    <property type="protein sequence ID" value="KAL1873040.1"/>
    <property type="molecule type" value="Genomic_DNA"/>
</dbReference>
<evidence type="ECO:0000313" key="2">
    <source>
        <dbReference type="Proteomes" id="UP001583177"/>
    </source>
</evidence>
<accession>A0ABR3XAS3</accession>
<sequence length="521" mass="59349">MASADPSKASFRKDEGVRKASDSLYQTIVDSLEDLILITTEKTTWRRMVSKIEHRKKKTDADAVLQQLSEKTGDYECAIGMARDRVIERVGSAVQYTAYRTTVVHHDMNENHKKVHDRIYSLERKNSDLKATIKAESIRTVEEFAKLYEQNVRKVLTDADARARRQDQELVAQKNEMLSFIMESKRYKAELDTLVRREYSRRAKRGPVIAPEDFWQLFAEFMFDDDGPEDRCIPDDETSLNHPVVDLEYVLMYRGNMRARDSSQVQSLLRDDRFVAWMNQANPDLILANASLRSPELGKISPMSIFCADLVGCLATARPEDVIIHFFCGLHTDFEDEPFPGPAGLVRSLVLQVFLKLVGRGCLNLDFLHDRAMVEDLRNHDLEAMCYTLHELLHGFSAGTRVFCIIDSISMLDTFDTSQDLEVVLQCLGGIVDDRDLRGFFKVLMTNPSTCSMDMQTLPVFEQRPDRIVTLSSGGLMPGELSTQGIRRHISRSSSPSFSLADLERIGGRRRSHHDYEFDGA</sequence>
<protein>
    <submittedName>
        <fullName evidence="1">Uncharacterized protein</fullName>
    </submittedName>
</protein>
<reference evidence="1 2" key="1">
    <citation type="journal article" date="2024" name="IMA Fungus">
        <title>IMA Genome - F19 : A genome assembly and annotation guide to empower mycologists, including annotated draft genome sequences of Ceratocystis pirilliformis, Diaporthe australafricana, Fusarium ophioides, Paecilomyces lecythidis, and Sporothrix stenoceras.</title>
        <authorList>
            <person name="Aylward J."/>
            <person name="Wilson A.M."/>
            <person name="Visagie C.M."/>
            <person name="Spraker J."/>
            <person name="Barnes I."/>
            <person name="Buitendag C."/>
            <person name="Ceriani C."/>
            <person name="Del Mar Angel L."/>
            <person name="du Plessis D."/>
            <person name="Fuchs T."/>
            <person name="Gasser K."/>
            <person name="Kramer D."/>
            <person name="Li W."/>
            <person name="Munsamy K."/>
            <person name="Piso A."/>
            <person name="Price J.L."/>
            <person name="Sonnekus B."/>
            <person name="Thomas C."/>
            <person name="van der Nest A."/>
            <person name="van Dijk A."/>
            <person name="van Heerden A."/>
            <person name="van Vuuren N."/>
            <person name="Yilmaz N."/>
            <person name="Duong T.A."/>
            <person name="van der Merwe N.A."/>
            <person name="Wingfield M.J."/>
            <person name="Wingfield B.D."/>
        </authorList>
    </citation>
    <scope>NUCLEOTIDE SEQUENCE [LARGE SCALE GENOMIC DNA]</scope>
    <source>
        <strain evidence="1 2">CMW 18300</strain>
    </source>
</reference>
<organism evidence="1 2">
    <name type="scientific">Diaporthe australafricana</name>
    <dbReference type="NCBI Taxonomy" id="127596"/>
    <lineage>
        <taxon>Eukaryota</taxon>
        <taxon>Fungi</taxon>
        <taxon>Dikarya</taxon>
        <taxon>Ascomycota</taxon>
        <taxon>Pezizomycotina</taxon>
        <taxon>Sordariomycetes</taxon>
        <taxon>Sordariomycetidae</taxon>
        <taxon>Diaporthales</taxon>
        <taxon>Diaporthaceae</taxon>
        <taxon>Diaporthe</taxon>
    </lineage>
</organism>
<gene>
    <name evidence="1" type="ORF">Daus18300_004182</name>
</gene>